<dbReference type="Gene3D" id="1.25.10.10">
    <property type="entry name" value="Leucine-rich Repeat Variant"/>
    <property type="match status" value="3"/>
</dbReference>
<evidence type="ECO:0000313" key="7">
    <source>
        <dbReference type="Proteomes" id="UP001576774"/>
    </source>
</evidence>
<evidence type="ECO:0000313" key="6">
    <source>
        <dbReference type="EMBL" id="MFB2876163.1"/>
    </source>
</evidence>
<dbReference type="SUPFAM" id="SSF48452">
    <property type="entry name" value="TPR-like"/>
    <property type="match status" value="2"/>
</dbReference>
<dbReference type="Gene3D" id="3.40.50.300">
    <property type="entry name" value="P-loop containing nucleotide triphosphate hydrolases"/>
    <property type="match status" value="1"/>
</dbReference>
<feature type="transmembrane region" description="Helical" evidence="4">
    <location>
        <begin position="1465"/>
        <end position="1494"/>
    </location>
</feature>
<dbReference type="SUPFAM" id="SSF48371">
    <property type="entry name" value="ARM repeat"/>
    <property type="match status" value="1"/>
</dbReference>
<dbReference type="Pfam" id="PF22730">
    <property type="entry name" value="NCC-H"/>
    <property type="match status" value="1"/>
</dbReference>
<dbReference type="Proteomes" id="UP001576774">
    <property type="component" value="Unassembled WGS sequence"/>
</dbReference>
<dbReference type="SMART" id="SM00382">
    <property type="entry name" value="AAA"/>
    <property type="match status" value="1"/>
</dbReference>
<accession>A0ABV4X1S5</accession>
<evidence type="ECO:0000259" key="5">
    <source>
        <dbReference type="PROSITE" id="PS50837"/>
    </source>
</evidence>
<feature type="domain" description="NACHT" evidence="5">
    <location>
        <begin position="85"/>
        <end position="205"/>
    </location>
</feature>
<dbReference type="InterPro" id="IPR027417">
    <property type="entry name" value="P-loop_NTPase"/>
</dbReference>
<dbReference type="Pfam" id="PF05729">
    <property type="entry name" value="NACHT"/>
    <property type="match status" value="1"/>
</dbReference>
<keyword evidence="4" id="KW-0472">Membrane</keyword>
<feature type="repeat" description="TPR" evidence="3">
    <location>
        <begin position="1250"/>
        <end position="1283"/>
    </location>
</feature>
<dbReference type="Gene3D" id="1.25.40.10">
    <property type="entry name" value="Tetratricopeptide repeat domain"/>
    <property type="match status" value="2"/>
</dbReference>
<evidence type="ECO:0000256" key="2">
    <source>
        <dbReference type="ARBA" id="ARBA00022738"/>
    </source>
</evidence>
<dbReference type="InterPro" id="IPR007111">
    <property type="entry name" value="NACHT_NTPase"/>
</dbReference>
<organism evidence="6 7">
    <name type="scientific">Floridaenema aerugineum BLCC-F46</name>
    <dbReference type="NCBI Taxonomy" id="3153654"/>
    <lineage>
        <taxon>Bacteria</taxon>
        <taxon>Bacillati</taxon>
        <taxon>Cyanobacteriota</taxon>
        <taxon>Cyanophyceae</taxon>
        <taxon>Oscillatoriophycideae</taxon>
        <taxon>Aerosakkonematales</taxon>
        <taxon>Aerosakkonemataceae</taxon>
        <taxon>Floridanema</taxon>
        <taxon>Floridanema aerugineum</taxon>
    </lineage>
</organism>
<dbReference type="SUPFAM" id="SSF52540">
    <property type="entry name" value="P-loop containing nucleoside triphosphate hydrolases"/>
    <property type="match status" value="1"/>
</dbReference>
<dbReference type="Pfam" id="PF13181">
    <property type="entry name" value="TPR_8"/>
    <property type="match status" value="1"/>
</dbReference>
<keyword evidence="1" id="KW-0042">Antenna complex</keyword>
<gene>
    <name evidence="6" type="ORF">ACE1CC_04655</name>
</gene>
<keyword evidence="2" id="KW-0605">Phycobilisome</keyword>
<sequence>MLDKQRRLTSNYLLHHNEAAKFEREQIYVPLALVERTQPDKRERSYSPEMGSKLYEPQYQEKQRFEHEAFLTQVLQRGEGKTKGKQIALIGEPGAGKTTLLQAIAFWVLENNLGYPIWITLTDWKQTGTDFQTYLRQTWLSQAIPEPQLTQAVQNNFTQQIQQGRVWLLLDGVDEIAASGADTLQTIARQLTGWITSARVILTCRLNVWQADSNALEALETYRLLDFDYPQQVHQFIDNWFNSRDAAKGERLKTELDSSDRGRLRDLVQNPLRLALLCSSWQNEEGNLPQTKAALYYQFVQQFYKWKECAFPISREKQRELNKALGELALRDIEESSSRFRLKESFICEELGEPEDKNSLFYKALQLGWLNQVGIAAESDIKEKVYAFFHPTFEEYFAATSVKDWHYFFNHVPGNPSLGTYRVFDRQWREVILLWLGQPDETVASEQKNGLIDALVDFEDECGRYFNSQAFLLASEGVAEFSQCDRADEIVQCAVEWCVDNRNPYWQDSEEFLFDIQNGVPLIIYKAERTKTLNFLRTLLSPEEPDWIRLLAAYWLAYFGTEKSEIIPTLINLLQTNQNLNVIWKTAQLMGMIDCNNVDAVKILYNLSNTSEDPKVIQQVAHSLGKLGSGNECAINALIELINTAEIPIVRWQAIKSLGKVGFGNFNAINTLIELLRTSPDLYISWRTSQSLINVSKGNSYTIRELIKILIKAQDAWIHLAFIEKLLPIKHLDKFYYKNFLSKFKFNSFYYLCTETLTWDLNETFDLHDYDIVNINYDYKPRISDIASPEIEDFKYTHYIAYTCFFTSFILQTIAVDSADLIQFLVSQIKNSKIQWFRLLSASTLTEVITNQPDSIVSIVELLQQSNLDEEIKLEIAKGLENISKSNLDIVQALLKVFQATQNIETRLDIADIILNAVPKDSEVIAALNEILRTNQDDEICLRSVKILLNANPENSDAIAFVIKMLRNSQDKDIVEEAIECSENIAPGNYEAINALIQVLSTSQDEGTCQQAVESLGKIGNNSLEAINALFQVLCTSLDEEMLQKAVESLEKIGKNNLAAIHGIVQLLHRNQDEDTRLQAAVSLWELIPENPVTIKIMIQLLCNSNNQKIFQKAASNLKKILQKNYFDLTVIELKELWLHDETENSELRREALEKVLIQCAENMFYPDFHKAWNNQEYRIEETAPTPKKLLWEEKYQEIINEVVKDNREANYVLDLAKFYGFDEKDKLPMKYYEQALDIAREFRDRRWECYALNRLGNVYLSHKQYERALFYYEQQLSLAGDDYPECKANSLHNEAIVYDSLKQPEKAVNYYQLAIAIARNIHAQKSEINFLNNLGISYHSQGQHQQAVECHEKALEMASKVGERQLETSALTGLCNAYCSLKQFHLAIETCQNVLEIKREVRDQSGEYTVLQTLANLYLRSGKFQEAKTTWNQIGQIPVDVWSVPEWYKRVLKFSQRGKWQLTLFWFLVFVLLLLAPPVLVLLIFGRLIWLLVTRCLSRYMTRV</sequence>
<dbReference type="Pfam" id="PF13646">
    <property type="entry name" value="HEAT_2"/>
    <property type="match status" value="2"/>
</dbReference>
<dbReference type="InterPro" id="IPR011989">
    <property type="entry name" value="ARM-like"/>
</dbReference>
<dbReference type="RefSeq" id="WP_413269303.1">
    <property type="nucleotide sequence ID" value="NZ_JBHFNQ010000041.1"/>
</dbReference>
<feature type="repeat" description="TPR" evidence="3">
    <location>
        <begin position="1329"/>
        <end position="1362"/>
    </location>
</feature>
<keyword evidence="4" id="KW-1133">Transmembrane helix</keyword>
<reference evidence="6 7" key="1">
    <citation type="submission" date="2024-09" db="EMBL/GenBank/DDBJ databases">
        <title>Floridaenema gen nov. (Aerosakkonemataceae, Aerosakkonematales ord. nov., Cyanobacteria) from benthic tropical and subtropical fresh waters, with the description of four new species.</title>
        <authorList>
            <person name="Moretto J.A."/>
            <person name="Berthold D.E."/>
            <person name="Lefler F.W."/>
            <person name="Huang I.-S."/>
            <person name="Laughinghouse H. IV."/>
        </authorList>
    </citation>
    <scope>NUCLEOTIDE SEQUENCE [LARGE SCALE GENOMIC DNA]</scope>
    <source>
        <strain evidence="6 7">BLCC-F46</strain>
    </source>
</reference>
<dbReference type="SMART" id="SM00028">
    <property type="entry name" value="TPR"/>
    <property type="match status" value="6"/>
</dbReference>
<comment type="caution">
    <text evidence="6">The sequence shown here is derived from an EMBL/GenBank/DDBJ whole genome shotgun (WGS) entry which is preliminary data.</text>
</comment>
<dbReference type="PROSITE" id="PS50005">
    <property type="entry name" value="TPR"/>
    <property type="match status" value="2"/>
</dbReference>
<dbReference type="EMBL" id="JBHFNQ010000041">
    <property type="protein sequence ID" value="MFB2876163.1"/>
    <property type="molecule type" value="Genomic_DNA"/>
</dbReference>
<keyword evidence="3" id="KW-0802">TPR repeat</keyword>
<dbReference type="PANTHER" id="PTHR10098">
    <property type="entry name" value="RAPSYN-RELATED"/>
    <property type="match status" value="1"/>
</dbReference>
<dbReference type="InterPro" id="IPR003593">
    <property type="entry name" value="AAA+_ATPase"/>
</dbReference>
<proteinExistence type="predicted"/>
<evidence type="ECO:0000256" key="3">
    <source>
        <dbReference type="PROSITE-ProRule" id="PRU00339"/>
    </source>
</evidence>
<name>A0ABV4X1S5_9CYAN</name>
<dbReference type="PROSITE" id="PS50837">
    <property type="entry name" value="NACHT"/>
    <property type="match status" value="1"/>
</dbReference>
<evidence type="ECO:0000256" key="4">
    <source>
        <dbReference type="SAM" id="Phobius"/>
    </source>
</evidence>
<protein>
    <submittedName>
        <fullName evidence="6">HEAT repeat domain-containing protein</fullName>
    </submittedName>
</protein>
<dbReference type="InterPro" id="IPR019734">
    <property type="entry name" value="TPR_rpt"/>
</dbReference>
<keyword evidence="4" id="KW-0812">Transmembrane</keyword>
<dbReference type="InterPro" id="IPR016024">
    <property type="entry name" value="ARM-type_fold"/>
</dbReference>
<dbReference type="InterPro" id="IPR054570">
    <property type="entry name" value="NCC-H_dom"/>
</dbReference>
<evidence type="ECO:0000256" key="1">
    <source>
        <dbReference type="ARBA" id="ARBA00022549"/>
    </source>
</evidence>
<dbReference type="Pfam" id="PF13424">
    <property type="entry name" value="TPR_12"/>
    <property type="match status" value="1"/>
</dbReference>
<keyword evidence="7" id="KW-1185">Reference proteome</keyword>
<dbReference type="InterPro" id="IPR011990">
    <property type="entry name" value="TPR-like_helical_dom_sf"/>
</dbReference>